<dbReference type="CDD" id="cd06849">
    <property type="entry name" value="lipoyl_domain"/>
    <property type="match status" value="1"/>
</dbReference>
<sequence>MAFAMRGALGSLGRAATSMGMAQTQTQAALGAGRGSGAAAAQRLAGMARAMSSLPSHTKLTLPALSPTMSEGVIASWLRKEGDFVEAGQPVCEIETDKATVDFEVQDDGYLARILVEAGGPAQPVGEVIGVLVEDKEDVAAFASVTLADMSEGGSAPAPEKKEEPAPAKQEQKKEEPAPAQTSAPAASSTPAGQSSGERVFASPLARKLMAENNVDLYALTGTGPNGRIIKADVEDYLASPQAQEAAPAEAASSEAPAAFSGASGDYFDVPVAEDAQELAAQLEQSKHEVPHYYLNCDIDVSALLDVRAQLNAKLPEDQQVSVNDFVVRAAALSMQAVPDVNASWGKTFIRQYRTVDINVAALTSPDDGVLMPVIRGAERKGLTAISAEMRSFVSDSDEVDLDLGVGTFTISNMGAFGVKTFTPIVRQPQGSSLGVGTITRRAVPVAASVEADLSQGPPVKIVPTMTVTLSSDHRVVDGAVGARWLQHFKTLLESPLNMLL</sequence>
<comment type="caution">
    <text evidence="8">The sequence shown here is derived from an EMBL/GenBank/DDBJ whole genome shotgun (WGS) entry which is preliminary data.</text>
</comment>
<dbReference type="InterPro" id="IPR003016">
    <property type="entry name" value="2-oxoA_DH_lipoyl-BS"/>
</dbReference>
<dbReference type="Gene3D" id="4.10.320.10">
    <property type="entry name" value="E3-binding domain"/>
    <property type="match status" value="1"/>
</dbReference>
<dbReference type="InterPro" id="IPR000089">
    <property type="entry name" value="Biotin_lipoyl"/>
</dbReference>
<dbReference type="Pfam" id="PF00198">
    <property type="entry name" value="2-oxoacid_dh"/>
    <property type="match status" value="1"/>
</dbReference>
<accession>A0A2R5G449</accession>
<dbReference type="Gene3D" id="2.40.50.100">
    <property type="match status" value="1"/>
</dbReference>
<dbReference type="GO" id="GO:0006086">
    <property type="term" value="P:pyruvate decarboxylation to acetyl-CoA"/>
    <property type="evidence" value="ECO:0007669"/>
    <property type="project" value="InterPro"/>
</dbReference>
<evidence type="ECO:0000256" key="5">
    <source>
        <dbReference type="SAM" id="MobiDB-lite"/>
    </source>
</evidence>
<evidence type="ECO:0000313" key="9">
    <source>
        <dbReference type="Proteomes" id="UP000241890"/>
    </source>
</evidence>
<dbReference type="SUPFAM" id="SSF47005">
    <property type="entry name" value="Peripheral subunit-binding domain of 2-oxo acid dehydrogenase complex"/>
    <property type="match status" value="1"/>
</dbReference>
<dbReference type="EC" id="2.3.1.-" evidence="4"/>
<keyword evidence="2 4" id="KW-0450">Lipoyl</keyword>
<feature type="compositionally biased region" description="Low complexity" evidence="5">
    <location>
        <begin position="178"/>
        <end position="197"/>
    </location>
</feature>
<comment type="similarity">
    <text evidence="1 4">Belongs to the 2-oxoacid dehydrogenase family.</text>
</comment>
<dbReference type="Gene3D" id="3.30.559.10">
    <property type="entry name" value="Chloramphenicol acetyltransferase-like domain"/>
    <property type="match status" value="1"/>
</dbReference>
<dbReference type="PANTHER" id="PTHR23151:SF90">
    <property type="entry name" value="DIHYDROLIPOYLLYSINE-RESIDUE ACETYLTRANSFERASE COMPONENT OF PYRUVATE DEHYDROGENASE COMPLEX, MITOCHONDRIAL-RELATED"/>
    <property type="match status" value="1"/>
</dbReference>
<keyword evidence="8" id="KW-0670">Pyruvate</keyword>
<dbReference type="InParanoid" id="A0A2R5G449"/>
<dbReference type="InterPro" id="IPR045257">
    <property type="entry name" value="E2/Pdx1"/>
</dbReference>
<dbReference type="PROSITE" id="PS50968">
    <property type="entry name" value="BIOTINYL_LIPOYL"/>
    <property type="match status" value="1"/>
</dbReference>
<dbReference type="Pfam" id="PF00364">
    <property type="entry name" value="Biotin_lipoyl"/>
    <property type="match status" value="1"/>
</dbReference>
<dbReference type="GO" id="GO:0004742">
    <property type="term" value="F:dihydrolipoyllysine-residue acetyltransferase activity"/>
    <property type="evidence" value="ECO:0007669"/>
    <property type="project" value="TreeGrafter"/>
</dbReference>
<dbReference type="PROSITE" id="PS51826">
    <property type="entry name" value="PSBD"/>
    <property type="match status" value="1"/>
</dbReference>
<dbReference type="InterPro" id="IPR004167">
    <property type="entry name" value="PSBD"/>
</dbReference>
<dbReference type="InterPro" id="IPR036625">
    <property type="entry name" value="E3-bd_dom_sf"/>
</dbReference>
<dbReference type="AlphaFoldDB" id="A0A2R5G449"/>
<name>A0A2R5G449_9STRA</name>
<evidence type="ECO:0000256" key="3">
    <source>
        <dbReference type="ARBA" id="ARBA00022946"/>
    </source>
</evidence>
<evidence type="ECO:0000256" key="2">
    <source>
        <dbReference type="ARBA" id="ARBA00022823"/>
    </source>
</evidence>
<dbReference type="EMBL" id="BEYU01000015">
    <property type="protein sequence ID" value="GBG25806.1"/>
    <property type="molecule type" value="Genomic_DNA"/>
</dbReference>
<dbReference type="InterPro" id="IPR023213">
    <property type="entry name" value="CAT-like_dom_sf"/>
</dbReference>
<dbReference type="SUPFAM" id="SSF52777">
    <property type="entry name" value="CoA-dependent acyltransferases"/>
    <property type="match status" value="1"/>
</dbReference>
<reference evidence="8 9" key="1">
    <citation type="submission" date="2017-12" db="EMBL/GenBank/DDBJ databases">
        <title>Sequencing, de novo assembly and annotation of complete genome of a new Thraustochytrid species, strain FCC1311.</title>
        <authorList>
            <person name="Sedici K."/>
            <person name="Godart F."/>
            <person name="Aiese Cigliano R."/>
            <person name="Sanseverino W."/>
            <person name="Barakat M."/>
            <person name="Ortet P."/>
            <person name="Marechal E."/>
            <person name="Cagnac O."/>
            <person name="Amato A."/>
        </authorList>
    </citation>
    <scope>NUCLEOTIDE SEQUENCE [LARGE SCALE GENOMIC DNA]</scope>
</reference>
<feature type="domain" description="Peripheral subunit-binding (PSBD)" evidence="7">
    <location>
        <begin position="201"/>
        <end position="238"/>
    </location>
</feature>
<dbReference type="SUPFAM" id="SSF51230">
    <property type="entry name" value="Single hybrid motif"/>
    <property type="match status" value="1"/>
</dbReference>
<dbReference type="InterPro" id="IPR011053">
    <property type="entry name" value="Single_hybrid_motif"/>
</dbReference>
<dbReference type="GO" id="GO:0045254">
    <property type="term" value="C:pyruvate dehydrogenase complex"/>
    <property type="evidence" value="ECO:0007669"/>
    <property type="project" value="InterPro"/>
</dbReference>
<dbReference type="OrthoDB" id="537444at2759"/>
<keyword evidence="3" id="KW-0809">Transit peptide</keyword>
<dbReference type="PROSITE" id="PS00189">
    <property type="entry name" value="LIPOYL"/>
    <property type="match status" value="1"/>
</dbReference>
<feature type="compositionally biased region" description="Basic and acidic residues" evidence="5">
    <location>
        <begin position="159"/>
        <end position="177"/>
    </location>
</feature>
<dbReference type="Proteomes" id="UP000241890">
    <property type="component" value="Unassembled WGS sequence"/>
</dbReference>
<keyword evidence="9" id="KW-1185">Reference proteome</keyword>
<feature type="domain" description="Lipoyl-binding" evidence="6">
    <location>
        <begin position="57"/>
        <end position="133"/>
    </location>
</feature>
<protein>
    <recommendedName>
        <fullName evidence="4">Dihydrolipoamide acetyltransferase component of pyruvate dehydrogenase complex</fullName>
        <ecNumber evidence="4">2.3.1.-</ecNumber>
    </recommendedName>
</protein>
<keyword evidence="4 8" id="KW-0808">Transferase</keyword>
<dbReference type="PANTHER" id="PTHR23151">
    <property type="entry name" value="DIHYDROLIPOAMIDE ACETYL/SUCCINYL-TRANSFERASE-RELATED"/>
    <property type="match status" value="1"/>
</dbReference>
<evidence type="ECO:0000259" key="7">
    <source>
        <dbReference type="PROSITE" id="PS51826"/>
    </source>
</evidence>
<evidence type="ECO:0000259" key="6">
    <source>
        <dbReference type="PROSITE" id="PS50968"/>
    </source>
</evidence>
<gene>
    <name evidence="8" type="ORF">FCC1311_020252</name>
</gene>
<evidence type="ECO:0000256" key="1">
    <source>
        <dbReference type="ARBA" id="ARBA00007317"/>
    </source>
</evidence>
<dbReference type="FunFam" id="2.40.50.100:FF:000010">
    <property type="entry name" value="Acetyltransferase component of pyruvate dehydrogenase complex"/>
    <property type="match status" value="1"/>
</dbReference>
<feature type="region of interest" description="Disordered" evidence="5">
    <location>
        <begin position="150"/>
        <end position="199"/>
    </location>
</feature>
<evidence type="ECO:0000256" key="4">
    <source>
        <dbReference type="RuleBase" id="RU003423"/>
    </source>
</evidence>
<keyword evidence="4" id="KW-0012">Acyltransferase</keyword>
<proteinExistence type="inferred from homology"/>
<organism evidence="8 9">
    <name type="scientific">Hondaea fermentalgiana</name>
    <dbReference type="NCBI Taxonomy" id="2315210"/>
    <lineage>
        <taxon>Eukaryota</taxon>
        <taxon>Sar</taxon>
        <taxon>Stramenopiles</taxon>
        <taxon>Bigyra</taxon>
        <taxon>Labyrinthulomycetes</taxon>
        <taxon>Thraustochytrida</taxon>
        <taxon>Thraustochytriidae</taxon>
        <taxon>Hondaea</taxon>
    </lineage>
</organism>
<comment type="cofactor">
    <cofactor evidence="4">
        <name>(R)-lipoate</name>
        <dbReference type="ChEBI" id="CHEBI:83088"/>
    </cofactor>
</comment>
<evidence type="ECO:0000313" key="8">
    <source>
        <dbReference type="EMBL" id="GBG25806.1"/>
    </source>
</evidence>
<dbReference type="Pfam" id="PF02817">
    <property type="entry name" value="E3_binding"/>
    <property type="match status" value="1"/>
</dbReference>
<dbReference type="InterPro" id="IPR001078">
    <property type="entry name" value="2-oxoacid_DH_actylTfrase"/>
</dbReference>